<dbReference type="AlphaFoldDB" id="A0A517QYD4"/>
<evidence type="ECO:0000313" key="2">
    <source>
        <dbReference type="EMBL" id="QDT36666.1"/>
    </source>
</evidence>
<protein>
    <submittedName>
        <fullName evidence="2">Uncharacterized protein</fullName>
    </submittedName>
</protein>
<feature type="signal peptide" evidence="1">
    <location>
        <begin position="1"/>
        <end position="25"/>
    </location>
</feature>
<dbReference type="OrthoDB" id="258179at2"/>
<organism evidence="2 3">
    <name type="scientific">Stratiformator vulcanicus</name>
    <dbReference type="NCBI Taxonomy" id="2527980"/>
    <lineage>
        <taxon>Bacteria</taxon>
        <taxon>Pseudomonadati</taxon>
        <taxon>Planctomycetota</taxon>
        <taxon>Planctomycetia</taxon>
        <taxon>Planctomycetales</taxon>
        <taxon>Planctomycetaceae</taxon>
        <taxon>Stratiformator</taxon>
    </lineage>
</organism>
<reference evidence="2 3" key="1">
    <citation type="submission" date="2019-02" db="EMBL/GenBank/DDBJ databases">
        <title>Deep-cultivation of Planctomycetes and their phenomic and genomic characterization uncovers novel biology.</title>
        <authorList>
            <person name="Wiegand S."/>
            <person name="Jogler M."/>
            <person name="Boedeker C."/>
            <person name="Pinto D."/>
            <person name="Vollmers J."/>
            <person name="Rivas-Marin E."/>
            <person name="Kohn T."/>
            <person name="Peeters S.H."/>
            <person name="Heuer A."/>
            <person name="Rast P."/>
            <person name="Oberbeckmann S."/>
            <person name="Bunk B."/>
            <person name="Jeske O."/>
            <person name="Meyerdierks A."/>
            <person name="Storesund J.E."/>
            <person name="Kallscheuer N."/>
            <person name="Luecker S."/>
            <person name="Lage O.M."/>
            <person name="Pohl T."/>
            <person name="Merkel B.J."/>
            <person name="Hornburger P."/>
            <person name="Mueller R.-W."/>
            <person name="Bruemmer F."/>
            <person name="Labrenz M."/>
            <person name="Spormann A.M."/>
            <person name="Op den Camp H."/>
            <person name="Overmann J."/>
            <person name="Amann R."/>
            <person name="Jetten M.S.M."/>
            <person name="Mascher T."/>
            <person name="Medema M.H."/>
            <person name="Devos D.P."/>
            <person name="Kaster A.-K."/>
            <person name="Ovreas L."/>
            <person name="Rohde M."/>
            <person name="Galperin M.Y."/>
            <person name="Jogler C."/>
        </authorList>
    </citation>
    <scope>NUCLEOTIDE SEQUENCE [LARGE SCALE GENOMIC DNA]</scope>
    <source>
        <strain evidence="2 3">Pan189</strain>
    </source>
</reference>
<feature type="chain" id="PRO_5021852867" evidence="1">
    <location>
        <begin position="26"/>
        <end position="523"/>
    </location>
</feature>
<gene>
    <name evidence="2" type="ORF">Pan189_10270</name>
</gene>
<evidence type="ECO:0000256" key="1">
    <source>
        <dbReference type="SAM" id="SignalP"/>
    </source>
</evidence>
<accession>A0A517QYD4</accession>
<keyword evidence="1" id="KW-0732">Signal</keyword>
<keyword evidence="3" id="KW-1185">Reference proteome</keyword>
<dbReference type="KEGG" id="svp:Pan189_10270"/>
<evidence type="ECO:0000313" key="3">
    <source>
        <dbReference type="Proteomes" id="UP000317318"/>
    </source>
</evidence>
<proteinExistence type="predicted"/>
<dbReference type="PROSITE" id="PS51257">
    <property type="entry name" value="PROKAR_LIPOPROTEIN"/>
    <property type="match status" value="1"/>
</dbReference>
<dbReference type="Proteomes" id="UP000317318">
    <property type="component" value="Chromosome"/>
</dbReference>
<dbReference type="RefSeq" id="WP_145362850.1">
    <property type="nucleotide sequence ID" value="NZ_CP036268.1"/>
</dbReference>
<sequence length="523" mass="57474" precursor="true">MRHTLHYAACLFVLTSCVIANSAAAQGFDDLLERVPRAANAILALDVERLLETPMAKNDGWSSKLEAKYSDRATYLPPEARKIVVASRLAPTKDFQEEWELAVMSLSETIPARFMAKLEGGYVDEIAGAEAVWTPSGAYLVPLSGNRLAVASPDNRQSVGRWIEGAFAGNGSVTSFLEAAVDGADPDAQIVLAMDLKHLPQPGKVRERVEKSAVFAGKDIAADTAVEILTSIEGIVLQISIDDKAEGVMRIQFGKNVEPLRPIARDLLLDTFNELGISWPGLTRWDVTTESFAIVASGPLDKDELRRIMSLLEVPTTKFSELEGQEPGSDDKDVVAKTTLNYFRSLETLVEDTERNVEASRRKRSNNEAVWYERYARKIDRLPILNVDEQMLAFGQSVAETFRNVALGQRSTRIQGGVAKTNINVSGDSMSNRVGYGTVGRNYGNNGWGYGNYGSNYYSGTYDYRSGPDRAKDDIAAYGREARKIDTANQAKVTISVFSTAAEMSGAMTKIRTIMTKRYGVEF</sequence>
<dbReference type="EMBL" id="CP036268">
    <property type="protein sequence ID" value="QDT36666.1"/>
    <property type="molecule type" value="Genomic_DNA"/>
</dbReference>
<name>A0A517QYD4_9PLAN</name>